<proteinExistence type="inferred from homology"/>
<evidence type="ECO:0000256" key="4">
    <source>
        <dbReference type="ARBA" id="ARBA00022993"/>
    </source>
</evidence>
<dbReference type="GeneID" id="93263196"/>
<dbReference type="PANTHER" id="PTHR10695:SF46">
    <property type="entry name" value="BIFUNCTIONAL COENZYME A SYNTHASE-RELATED"/>
    <property type="match status" value="1"/>
</dbReference>
<evidence type="ECO:0000256" key="6">
    <source>
        <dbReference type="NCBIfam" id="TIGR00152"/>
    </source>
</evidence>
<evidence type="ECO:0000256" key="3">
    <source>
        <dbReference type="ARBA" id="ARBA00022840"/>
    </source>
</evidence>
<dbReference type="EMBL" id="LS483426">
    <property type="protein sequence ID" value="SQH25720.1"/>
    <property type="molecule type" value="Genomic_DNA"/>
</dbReference>
<keyword evidence="4 5" id="KW-0173">Coenzyme A biosynthesis</keyword>
<keyword evidence="5 7" id="KW-0808">Transferase</keyword>
<accession>A0AAX2J6L7</accession>
<dbReference type="RefSeq" id="WP_003787784.1">
    <property type="nucleotide sequence ID" value="NZ_CP045141.1"/>
</dbReference>
<evidence type="ECO:0000313" key="7">
    <source>
        <dbReference type="EMBL" id="SQH25720.1"/>
    </source>
</evidence>
<feature type="binding site" evidence="5">
    <location>
        <begin position="12"/>
        <end position="17"/>
    </location>
    <ligand>
        <name>ATP</name>
        <dbReference type="ChEBI" id="CHEBI:30616"/>
    </ligand>
</feature>
<dbReference type="InterPro" id="IPR001977">
    <property type="entry name" value="Depp_CoAkinase"/>
</dbReference>
<reference evidence="7 8" key="1">
    <citation type="submission" date="2018-06" db="EMBL/GenBank/DDBJ databases">
        <authorList>
            <consortium name="Pathogen Informatics"/>
            <person name="Doyle S."/>
        </authorList>
    </citation>
    <scope>NUCLEOTIDE SEQUENCE [LARGE SCALE GENOMIC DNA]</scope>
    <source>
        <strain evidence="7 8">NCTC10529</strain>
    </source>
</reference>
<keyword evidence="5 7" id="KW-0418">Kinase</keyword>
<dbReference type="CDD" id="cd02022">
    <property type="entry name" value="DPCK"/>
    <property type="match status" value="1"/>
</dbReference>
<keyword evidence="2 5" id="KW-0547">Nucleotide-binding</keyword>
<gene>
    <name evidence="5 7" type="primary">coaE</name>
    <name evidence="7" type="ORF">NCTC10529_01933</name>
</gene>
<dbReference type="SUPFAM" id="SSF52540">
    <property type="entry name" value="P-loop containing nucleoside triphosphate hydrolases"/>
    <property type="match status" value="1"/>
</dbReference>
<dbReference type="AlphaFoldDB" id="A0AAX2J6L7"/>
<dbReference type="InterPro" id="IPR027417">
    <property type="entry name" value="P-loop_NTPase"/>
</dbReference>
<organism evidence="7 8">
    <name type="scientific">Kingella kingae</name>
    <dbReference type="NCBI Taxonomy" id="504"/>
    <lineage>
        <taxon>Bacteria</taxon>
        <taxon>Pseudomonadati</taxon>
        <taxon>Pseudomonadota</taxon>
        <taxon>Betaproteobacteria</taxon>
        <taxon>Neisseriales</taxon>
        <taxon>Neisseriaceae</taxon>
        <taxon>Kingella</taxon>
    </lineage>
</organism>
<comment type="catalytic activity">
    <reaction evidence="5">
        <text>3'-dephospho-CoA + ATP = ADP + CoA + H(+)</text>
        <dbReference type="Rhea" id="RHEA:18245"/>
        <dbReference type="ChEBI" id="CHEBI:15378"/>
        <dbReference type="ChEBI" id="CHEBI:30616"/>
        <dbReference type="ChEBI" id="CHEBI:57287"/>
        <dbReference type="ChEBI" id="CHEBI:57328"/>
        <dbReference type="ChEBI" id="CHEBI:456216"/>
        <dbReference type="EC" id="2.7.1.24"/>
    </reaction>
</comment>
<protein>
    <recommendedName>
        <fullName evidence="5 6">Dephospho-CoA kinase</fullName>
        <ecNumber evidence="5 6">2.7.1.24</ecNumber>
    </recommendedName>
    <alternativeName>
        <fullName evidence="5">Dephosphocoenzyme A kinase</fullName>
    </alternativeName>
</protein>
<sequence length="202" mass="22018">MTAWIGLTGGIGSGKSQVAACFALLGVPVIDADKVAKQLTQTPNSTAMQQIAAEFGTQVLDSAGCLDRAAMREIVFADTQARQRLEGILHPLILQDIQIAQAACTNAVYGVIEVPTLIEHPTFQQLVLRILVVGCDEKVRIERVMQRSGLTEAAVRAIMQAQASDSERLQYADDYLDNTSSLHDLRDAVEKLHQKYSQIVVK</sequence>
<comment type="similarity">
    <text evidence="1 5">Belongs to the CoaE family.</text>
</comment>
<comment type="pathway">
    <text evidence="5">Cofactor biosynthesis; coenzyme A biosynthesis; CoA from (R)-pantothenate: step 5/5.</text>
</comment>
<evidence type="ECO:0000313" key="8">
    <source>
        <dbReference type="Proteomes" id="UP000248598"/>
    </source>
</evidence>
<dbReference type="GO" id="GO:0004140">
    <property type="term" value="F:dephospho-CoA kinase activity"/>
    <property type="evidence" value="ECO:0007669"/>
    <property type="project" value="UniProtKB-UniRule"/>
</dbReference>
<dbReference type="Pfam" id="PF01121">
    <property type="entry name" value="CoaE"/>
    <property type="match status" value="1"/>
</dbReference>
<dbReference type="EC" id="2.7.1.24" evidence="5 6"/>
<dbReference type="GO" id="GO:0005524">
    <property type="term" value="F:ATP binding"/>
    <property type="evidence" value="ECO:0007669"/>
    <property type="project" value="UniProtKB-UniRule"/>
</dbReference>
<keyword evidence="3 5" id="KW-0067">ATP-binding</keyword>
<evidence type="ECO:0000256" key="2">
    <source>
        <dbReference type="ARBA" id="ARBA00022741"/>
    </source>
</evidence>
<evidence type="ECO:0000256" key="5">
    <source>
        <dbReference type="HAMAP-Rule" id="MF_00376"/>
    </source>
</evidence>
<dbReference type="Proteomes" id="UP000248598">
    <property type="component" value="Chromosome 1"/>
</dbReference>
<dbReference type="GO" id="GO:0005737">
    <property type="term" value="C:cytoplasm"/>
    <property type="evidence" value="ECO:0007669"/>
    <property type="project" value="UniProtKB-SubCell"/>
</dbReference>
<comment type="function">
    <text evidence="5">Catalyzes the phosphorylation of the 3'-hydroxyl group of dephosphocoenzyme A to form coenzyme A.</text>
</comment>
<dbReference type="GO" id="GO:0015937">
    <property type="term" value="P:coenzyme A biosynthetic process"/>
    <property type="evidence" value="ECO:0007669"/>
    <property type="project" value="UniProtKB-UniRule"/>
</dbReference>
<comment type="subcellular location">
    <subcellularLocation>
        <location evidence="5">Cytoplasm</location>
    </subcellularLocation>
</comment>
<dbReference type="PROSITE" id="PS51219">
    <property type="entry name" value="DPCK"/>
    <property type="match status" value="1"/>
</dbReference>
<dbReference type="NCBIfam" id="TIGR00152">
    <property type="entry name" value="dephospho-CoA kinase"/>
    <property type="match status" value="1"/>
</dbReference>
<dbReference type="Gene3D" id="3.40.50.300">
    <property type="entry name" value="P-loop containing nucleotide triphosphate hydrolases"/>
    <property type="match status" value="1"/>
</dbReference>
<name>A0AAX2J6L7_KINKI</name>
<evidence type="ECO:0000256" key="1">
    <source>
        <dbReference type="ARBA" id="ARBA00009018"/>
    </source>
</evidence>
<dbReference type="HAMAP" id="MF_00376">
    <property type="entry name" value="Dephospho_CoA_kinase"/>
    <property type="match status" value="1"/>
</dbReference>
<dbReference type="KEGG" id="kki:KKKWG1_1906"/>
<dbReference type="PANTHER" id="PTHR10695">
    <property type="entry name" value="DEPHOSPHO-COA KINASE-RELATED"/>
    <property type="match status" value="1"/>
</dbReference>
<keyword evidence="5" id="KW-0963">Cytoplasm</keyword>